<feature type="compositionally biased region" description="Basic and acidic residues" evidence="4">
    <location>
        <begin position="217"/>
        <end position="231"/>
    </location>
</feature>
<feature type="domain" description="Ubiquitin-like protease family profile" evidence="5">
    <location>
        <begin position="427"/>
        <end position="589"/>
    </location>
</feature>
<evidence type="ECO:0000313" key="7">
    <source>
        <dbReference type="Proteomes" id="UP001632038"/>
    </source>
</evidence>
<comment type="similarity">
    <text evidence="1">Belongs to the peptidase C48 family.</text>
</comment>
<dbReference type="AlphaFoldDB" id="A0ABD3EEW5"/>
<accession>A0ABD3EEW5</accession>
<name>A0ABD3EEW5_9LAMI</name>
<feature type="region of interest" description="Disordered" evidence="4">
    <location>
        <begin position="1"/>
        <end position="44"/>
    </location>
</feature>
<dbReference type="PROSITE" id="PS50600">
    <property type="entry name" value="ULP_PROTEASE"/>
    <property type="match status" value="1"/>
</dbReference>
<dbReference type="Proteomes" id="UP001632038">
    <property type="component" value="Unassembled WGS sequence"/>
</dbReference>
<evidence type="ECO:0000313" key="6">
    <source>
        <dbReference type="EMBL" id="KAL3651716.1"/>
    </source>
</evidence>
<evidence type="ECO:0000256" key="1">
    <source>
        <dbReference type="ARBA" id="ARBA00005234"/>
    </source>
</evidence>
<proteinExistence type="inferred from homology"/>
<gene>
    <name evidence="6" type="ORF">CASFOL_004718</name>
</gene>
<reference evidence="7" key="1">
    <citation type="journal article" date="2024" name="IScience">
        <title>Strigolactones Initiate the Formation of Haustorium-like Structures in Castilleja.</title>
        <authorList>
            <person name="Buerger M."/>
            <person name="Peterson D."/>
            <person name="Chory J."/>
        </authorList>
    </citation>
    <scope>NUCLEOTIDE SEQUENCE [LARGE SCALE GENOMIC DNA]</scope>
</reference>
<sequence>MNQTASASDVGESEHCNAGIPETDDEDDDASNNEEEGAKESEEHVAQVFAKKFLKKSKLVADTMTELIGMVKDAPMNIMSNIQFRDVFGKIEELLGCKIPMPPADAMPEDDGFTGTQADNKFFANPEIMAIIDEIHRGLEERNKHKSDDDDDDGAPNYGLGMTQDYEEIAARKAKKQNANVNEKTAEKEGGGNVGGMDPVDVPEKDDADQGVSHPKPTVEERYDANQEESHPQTAVEEVEPVEVPGKNDEKVAENEGHANVGVVEPVEVPGKEHEDVVEGNSHPDPAVDEEDADKEGVDVDILSVKKTKVTGRRKLYKRQPEQEQVAQEPTKKKVVQESAKEKLDQEQANKNVRLKMKARKTVTLPQKMPTRTKEEKSLPESLLSPYKVRTIDSSDKLTQWQRELCYWVMDNKGLDMCVWFSNGFGHELNRYDICTLACGEWLSNNLVDTWCVILNHNEQYAAPTSPTRFFASTRMTMFTIVRPIEKWDLNERHKRFNERMKEENDNYCQVRIDGVDMFLFPILHSGHFFVISFNVKNFKVEILDNSTAEDDEPLTTKYGTVPSTLLSWRDGQNFIDCGVFTMRHLETYRGQPLKNYKCGLTAENSEKQLKVLRVKYCAAILSNECNVLKEENVVVARAYYKRRVKDIGIPDIDHLLLTELEYSPGS</sequence>
<feature type="compositionally biased region" description="Acidic residues" evidence="4">
    <location>
        <begin position="22"/>
        <end position="35"/>
    </location>
</feature>
<evidence type="ECO:0000256" key="2">
    <source>
        <dbReference type="ARBA" id="ARBA00022670"/>
    </source>
</evidence>
<dbReference type="SUPFAM" id="SSF54001">
    <property type="entry name" value="Cysteine proteinases"/>
    <property type="match status" value="1"/>
</dbReference>
<dbReference type="EMBL" id="JAVIJP010000006">
    <property type="protein sequence ID" value="KAL3651716.1"/>
    <property type="molecule type" value="Genomic_DNA"/>
</dbReference>
<keyword evidence="7" id="KW-1185">Reference proteome</keyword>
<feature type="compositionally biased region" description="Basic and acidic residues" evidence="4">
    <location>
        <begin position="330"/>
        <end position="345"/>
    </location>
</feature>
<dbReference type="GO" id="GO:0008233">
    <property type="term" value="F:peptidase activity"/>
    <property type="evidence" value="ECO:0007669"/>
    <property type="project" value="UniProtKB-KW"/>
</dbReference>
<dbReference type="InterPro" id="IPR038765">
    <property type="entry name" value="Papain-like_cys_pep_sf"/>
</dbReference>
<dbReference type="Gene3D" id="3.40.395.10">
    <property type="entry name" value="Adenoviral Proteinase, Chain A"/>
    <property type="match status" value="1"/>
</dbReference>
<keyword evidence="2" id="KW-0645">Protease</keyword>
<evidence type="ECO:0000256" key="4">
    <source>
        <dbReference type="SAM" id="MobiDB-lite"/>
    </source>
</evidence>
<evidence type="ECO:0000259" key="5">
    <source>
        <dbReference type="PROSITE" id="PS50600"/>
    </source>
</evidence>
<evidence type="ECO:0000256" key="3">
    <source>
        <dbReference type="ARBA" id="ARBA00022801"/>
    </source>
</evidence>
<feature type="region of interest" description="Disordered" evidence="4">
    <location>
        <begin position="171"/>
        <end position="300"/>
    </location>
</feature>
<feature type="region of interest" description="Disordered" evidence="4">
    <location>
        <begin position="320"/>
        <end position="345"/>
    </location>
</feature>
<comment type="caution">
    <text evidence="6">The sequence shown here is derived from an EMBL/GenBank/DDBJ whole genome shotgun (WGS) entry which is preliminary data.</text>
</comment>
<keyword evidence="3" id="KW-0378">Hydrolase</keyword>
<dbReference type="InterPro" id="IPR003653">
    <property type="entry name" value="Peptidase_C48_C"/>
</dbReference>
<protein>
    <recommendedName>
        <fullName evidence="5">Ubiquitin-like protease family profile domain-containing protein</fullName>
    </recommendedName>
</protein>
<organism evidence="6 7">
    <name type="scientific">Castilleja foliolosa</name>
    <dbReference type="NCBI Taxonomy" id="1961234"/>
    <lineage>
        <taxon>Eukaryota</taxon>
        <taxon>Viridiplantae</taxon>
        <taxon>Streptophyta</taxon>
        <taxon>Embryophyta</taxon>
        <taxon>Tracheophyta</taxon>
        <taxon>Spermatophyta</taxon>
        <taxon>Magnoliopsida</taxon>
        <taxon>eudicotyledons</taxon>
        <taxon>Gunneridae</taxon>
        <taxon>Pentapetalae</taxon>
        <taxon>asterids</taxon>
        <taxon>lamiids</taxon>
        <taxon>Lamiales</taxon>
        <taxon>Orobanchaceae</taxon>
        <taxon>Pedicularideae</taxon>
        <taxon>Castillejinae</taxon>
        <taxon>Castilleja</taxon>
    </lineage>
</organism>
<dbReference type="GO" id="GO:0006508">
    <property type="term" value="P:proteolysis"/>
    <property type="evidence" value="ECO:0007669"/>
    <property type="project" value="UniProtKB-KW"/>
</dbReference>
<feature type="compositionally biased region" description="Basic and acidic residues" evidence="4">
    <location>
        <begin position="246"/>
        <end position="257"/>
    </location>
</feature>